<accession>A0A3N4IKF3</accession>
<sequence>MASIDAAADVLNGPVNTDRSSSSSTSGQRRSWWPALPTPIKNFVDKFPLITYAPNTPPLRAFQPRNVPTLFITSDLPLVDGISGDPNCAKYQIYFHFLSVPYSTHPATPAASPTLTLPIILPSSTSKTVPISHKHTPKPIVPTSTRLWTYITSLNRSTRHAVPLKDPQVAALLALCDTLLYPAWCILTFPDPTPFLPFLQDHLPLQKSSGAWLGNSQPVREAYSRNADEVLAGARGALDALQEFLLNSGGWEGWFFGGQEPGVADAAVWGFVEGLMRCKWGVMVVGERPELVKWWERVGREVLKRK</sequence>
<evidence type="ECO:0000313" key="3">
    <source>
        <dbReference type="Proteomes" id="UP000275078"/>
    </source>
</evidence>
<organism evidence="2 3">
    <name type="scientific">Ascobolus immersus RN42</name>
    <dbReference type="NCBI Taxonomy" id="1160509"/>
    <lineage>
        <taxon>Eukaryota</taxon>
        <taxon>Fungi</taxon>
        <taxon>Dikarya</taxon>
        <taxon>Ascomycota</taxon>
        <taxon>Pezizomycotina</taxon>
        <taxon>Pezizomycetes</taxon>
        <taxon>Pezizales</taxon>
        <taxon>Ascobolaceae</taxon>
        <taxon>Ascobolus</taxon>
    </lineage>
</organism>
<name>A0A3N4IKF3_ASCIM</name>
<proteinExistence type="predicted"/>
<dbReference type="EMBL" id="ML119658">
    <property type="protein sequence ID" value="RPA84610.1"/>
    <property type="molecule type" value="Genomic_DNA"/>
</dbReference>
<evidence type="ECO:0000259" key="1">
    <source>
        <dbReference type="PROSITE" id="PS50405"/>
    </source>
</evidence>
<dbReference type="PROSITE" id="PS50405">
    <property type="entry name" value="GST_CTER"/>
    <property type="match status" value="1"/>
</dbReference>
<dbReference type="InterPro" id="IPR010987">
    <property type="entry name" value="Glutathione-S-Trfase_C-like"/>
</dbReference>
<evidence type="ECO:0000313" key="2">
    <source>
        <dbReference type="EMBL" id="RPA84610.1"/>
    </source>
</evidence>
<feature type="domain" description="GST C-terminal" evidence="1">
    <location>
        <begin position="162"/>
        <end position="306"/>
    </location>
</feature>
<dbReference type="AlphaFoldDB" id="A0A3N4IKF3"/>
<dbReference type="SUPFAM" id="SSF47616">
    <property type="entry name" value="GST C-terminal domain-like"/>
    <property type="match status" value="1"/>
</dbReference>
<dbReference type="STRING" id="1160509.A0A3N4IKF3"/>
<dbReference type="Proteomes" id="UP000275078">
    <property type="component" value="Unassembled WGS sequence"/>
</dbReference>
<reference evidence="2 3" key="1">
    <citation type="journal article" date="2018" name="Nat. Ecol. Evol.">
        <title>Pezizomycetes genomes reveal the molecular basis of ectomycorrhizal truffle lifestyle.</title>
        <authorList>
            <person name="Murat C."/>
            <person name="Payen T."/>
            <person name="Noel B."/>
            <person name="Kuo A."/>
            <person name="Morin E."/>
            <person name="Chen J."/>
            <person name="Kohler A."/>
            <person name="Krizsan K."/>
            <person name="Balestrini R."/>
            <person name="Da Silva C."/>
            <person name="Montanini B."/>
            <person name="Hainaut M."/>
            <person name="Levati E."/>
            <person name="Barry K.W."/>
            <person name="Belfiori B."/>
            <person name="Cichocki N."/>
            <person name="Clum A."/>
            <person name="Dockter R.B."/>
            <person name="Fauchery L."/>
            <person name="Guy J."/>
            <person name="Iotti M."/>
            <person name="Le Tacon F."/>
            <person name="Lindquist E.A."/>
            <person name="Lipzen A."/>
            <person name="Malagnac F."/>
            <person name="Mello A."/>
            <person name="Molinier V."/>
            <person name="Miyauchi S."/>
            <person name="Poulain J."/>
            <person name="Riccioni C."/>
            <person name="Rubini A."/>
            <person name="Sitrit Y."/>
            <person name="Splivallo R."/>
            <person name="Traeger S."/>
            <person name="Wang M."/>
            <person name="Zifcakova L."/>
            <person name="Wipf D."/>
            <person name="Zambonelli A."/>
            <person name="Paolocci F."/>
            <person name="Nowrousian M."/>
            <person name="Ottonello S."/>
            <person name="Baldrian P."/>
            <person name="Spatafora J.W."/>
            <person name="Henrissat B."/>
            <person name="Nagy L.G."/>
            <person name="Aury J.M."/>
            <person name="Wincker P."/>
            <person name="Grigoriev I.V."/>
            <person name="Bonfante P."/>
            <person name="Martin F.M."/>
        </authorList>
    </citation>
    <scope>NUCLEOTIDE SEQUENCE [LARGE SCALE GENOMIC DNA]</scope>
    <source>
        <strain evidence="2 3">RN42</strain>
    </source>
</reference>
<dbReference type="OrthoDB" id="198787at2759"/>
<protein>
    <recommendedName>
        <fullName evidence="1">GST C-terminal domain-containing protein</fullName>
    </recommendedName>
</protein>
<gene>
    <name evidence="2" type="ORF">BJ508DRAFT_359631</name>
</gene>
<dbReference type="Pfam" id="PF13410">
    <property type="entry name" value="GST_C_2"/>
    <property type="match status" value="1"/>
</dbReference>
<dbReference type="InterPro" id="IPR036282">
    <property type="entry name" value="Glutathione-S-Trfase_C_sf"/>
</dbReference>
<dbReference type="Gene3D" id="1.20.1050.10">
    <property type="match status" value="1"/>
</dbReference>
<keyword evidence="3" id="KW-1185">Reference proteome</keyword>